<gene>
    <name evidence="1" type="ORF">BDN70DRAFT_436279</name>
</gene>
<accession>A0A9P5Z836</accession>
<keyword evidence="2" id="KW-1185">Reference proteome</keyword>
<proteinExistence type="predicted"/>
<name>A0A9P5Z836_9AGAR</name>
<dbReference type="EMBL" id="MU155166">
    <property type="protein sequence ID" value="KAF9482368.1"/>
    <property type="molecule type" value="Genomic_DNA"/>
</dbReference>
<evidence type="ECO:0000313" key="2">
    <source>
        <dbReference type="Proteomes" id="UP000807469"/>
    </source>
</evidence>
<protein>
    <recommendedName>
        <fullName evidence="3">F-box domain-containing protein</fullName>
    </recommendedName>
</protein>
<reference evidence="1" key="1">
    <citation type="submission" date="2020-11" db="EMBL/GenBank/DDBJ databases">
        <authorList>
            <consortium name="DOE Joint Genome Institute"/>
            <person name="Ahrendt S."/>
            <person name="Riley R."/>
            <person name="Andreopoulos W."/>
            <person name="Labutti K."/>
            <person name="Pangilinan J."/>
            <person name="Ruiz-Duenas F.J."/>
            <person name="Barrasa J.M."/>
            <person name="Sanchez-Garcia M."/>
            <person name="Camarero S."/>
            <person name="Miyauchi S."/>
            <person name="Serrano A."/>
            <person name="Linde D."/>
            <person name="Babiker R."/>
            <person name="Drula E."/>
            <person name="Ayuso-Fernandez I."/>
            <person name="Pacheco R."/>
            <person name="Padilla G."/>
            <person name="Ferreira P."/>
            <person name="Barriuso J."/>
            <person name="Kellner H."/>
            <person name="Castanera R."/>
            <person name="Alfaro M."/>
            <person name="Ramirez L."/>
            <person name="Pisabarro A.G."/>
            <person name="Kuo A."/>
            <person name="Tritt A."/>
            <person name="Lipzen A."/>
            <person name="He G."/>
            <person name="Yan M."/>
            <person name="Ng V."/>
            <person name="Cullen D."/>
            <person name="Martin F."/>
            <person name="Rosso M.-N."/>
            <person name="Henrissat B."/>
            <person name="Hibbett D."/>
            <person name="Martinez A.T."/>
            <person name="Grigoriev I.V."/>
        </authorList>
    </citation>
    <scope>NUCLEOTIDE SEQUENCE</scope>
    <source>
        <strain evidence="1">CIRM-BRFM 674</strain>
    </source>
</reference>
<evidence type="ECO:0008006" key="3">
    <source>
        <dbReference type="Google" id="ProtNLM"/>
    </source>
</evidence>
<dbReference type="AlphaFoldDB" id="A0A9P5Z836"/>
<comment type="caution">
    <text evidence="1">The sequence shown here is derived from an EMBL/GenBank/DDBJ whole genome shotgun (WGS) entry which is preliminary data.</text>
</comment>
<evidence type="ECO:0000313" key="1">
    <source>
        <dbReference type="EMBL" id="KAF9482368.1"/>
    </source>
</evidence>
<dbReference type="OrthoDB" id="2891411at2759"/>
<dbReference type="Proteomes" id="UP000807469">
    <property type="component" value="Unassembled WGS sequence"/>
</dbReference>
<organism evidence="1 2">
    <name type="scientific">Pholiota conissans</name>
    <dbReference type="NCBI Taxonomy" id="109636"/>
    <lineage>
        <taxon>Eukaryota</taxon>
        <taxon>Fungi</taxon>
        <taxon>Dikarya</taxon>
        <taxon>Basidiomycota</taxon>
        <taxon>Agaricomycotina</taxon>
        <taxon>Agaricomycetes</taxon>
        <taxon>Agaricomycetidae</taxon>
        <taxon>Agaricales</taxon>
        <taxon>Agaricineae</taxon>
        <taxon>Strophariaceae</taxon>
        <taxon>Pholiota</taxon>
    </lineage>
</organism>
<sequence>MDFSSSPSVLSQATTDAGEWLLASDSSVAMSNKDCGLLGLPDEMFLEIVSHLPAFPMALDRRTCQNVDVYGHRQQVLDALCKTCAKLRRLFLQHRWKRVEICYEDATTPPIQLSQQLETATVRQPCLAAFIHVLDLYIPDSSSEEFVSRLAQCMTLLPNLHTVQLDFASQGAPSTSKELLLSKSFAKYIYPQVRTVIVSANGHSFVSQCPAVTTVHLLRPTTFSTVGFLFKIIRSCPALEKLGPLPVLFRKDSADKSSLEHYVDVISERLQTVREVTFAMSKLPSDSVSSFSLFSLLSSLFSLLSAPCLSF</sequence>